<proteinExistence type="inferred from homology"/>
<evidence type="ECO:0000256" key="3">
    <source>
        <dbReference type="ARBA" id="ARBA00023242"/>
    </source>
</evidence>
<organism evidence="5 6">
    <name type="scientific">Aquatica leii</name>
    <dbReference type="NCBI Taxonomy" id="1421715"/>
    <lineage>
        <taxon>Eukaryota</taxon>
        <taxon>Metazoa</taxon>
        <taxon>Ecdysozoa</taxon>
        <taxon>Arthropoda</taxon>
        <taxon>Hexapoda</taxon>
        <taxon>Insecta</taxon>
        <taxon>Pterygota</taxon>
        <taxon>Neoptera</taxon>
        <taxon>Endopterygota</taxon>
        <taxon>Coleoptera</taxon>
        <taxon>Polyphaga</taxon>
        <taxon>Elateriformia</taxon>
        <taxon>Elateroidea</taxon>
        <taxon>Lampyridae</taxon>
        <taxon>Luciolinae</taxon>
        <taxon>Aquatica</taxon>
    </lineage>
</organism>
<dbReference type="EMBL" id="JARPUR010000004">
    <property type="protein sequence ID" value="KAK4878297.1"/>
    <property type="molecule type" value="Genomic_DNA"/>
</dbReference>
<dbReference type="GO" id="GO:0003723">
    <property type="term" value="F:RNA binding"/>
    <property type="evidence" value="ECO:0007669"/>
    <property type="project" value="TreeGrafter"/>
</dbReference>
<evidence type="ECO:0000313" key="5">
    <source>
        <dbReference type="EMBL" id="KAK4878297.1"/>
    </source>
</evidence>
<keyword evidence="6" id="KW-1185">Reference proteome</keyword>
<reference evidence="6" key="1">
    <citation type="submission" date="2023-01" db="EMBL/GenBank/DDBJ databases">
        <title>Key to firefly adult light organ development and bioluminescence: homeobox transcription factors regulate luciferase expression and transportation to peroxisome.</title>
        <authorList>
            <person name="Fu X."/>
        </authorList>
    </citation>
    <scope>NUCLEOTIDE SEQUENCE [LARGE SCALE GENOMIC DNA]</scope>
</reference>
<protein>
    <submittedName>
        <fullName evidence="5">Uncharacterized protein</fullName>
    </submittedName>
</protein>
<comment type="subcellular location">
    <subcellularLocation>
        <location evidence="1">Nucleus</location>
    </subcellularLocation>
</comment>
<dbReference type="PANTHER" id="PTHR13213:SF2">
    <property type="entry name" value="MYB-BINDING PROTEIN 1A"/>
    <property type="match status" value="1"/>
</dbReference>
<dbReference type="GO" id="GO:0043565">
    <property type="term" value="F:sequence-specific DNA binding"/>
    <property type="evidence" value="ECO:0007669"/>
    <property type="project" value="TreeGrafter"/>
</dbReference>
<evidence type="ECO:0000256" key="1">
    <source>
        <dbReference type="ARBA" id="ARBA00004123"/>
    </source>
</evidence>
<dbReference type="InterPro" id="IPR016024">
    <property type="entry name" value="ARM-type_fold"/>
</dbReference>
<accession>A0AAN7SEP3</accession>
<name>A0AAN7SEP3_9COLE</name>
<feature type="region of interest" description="Disordered" evidence="4">
    <location>
        <begin position="361"/>
        <end position="393"/>
    </location>
</feature>
<dbReference type="SUPFAM" id="SSF48371">
    <property type="entry name" value="ARM repeat"/>
    <property type="match status" value="1"/>
</dbReference>
<dbReference type="GO" id="GO:0003714">
    <property type="term" value="F:transcription corepressor activity"/>
    <property type="evidence" value="ECO:0007669"/>
    <property type="project" value="TreeGrafter"/>
</dbReference>
<sequence length="787" mass="90953">MAASLLIRNVLVHVKDVTNIPALLPDNFIRQILHHYRNNRTNTKDEEFHDEMTNFFDCLCKSLQRDQVDVKTKINVLKKIIFYPGSFMFENVTKSKNVQKLIRILDKEGVKKLSSLYRDVLITKKEKIVAPNVTEQWLNSERIYSAQLLAKLLTSPLVQDETQWKIKNLKLFIDVGICKHKYDNVGTELANNVKDVFFRALDLKFNKLEEVALVLYELCEYTVLSDCLRSPLTEEELEIFNQMRSVTTKLNAKKVKDECAIVFQVLFLHMGLQLFQDKDLAVSSLKELFSCYERVNRTLKEASDGDPEWIEVVVDLFLNLLSHNSLLLRNIVGSVFPYLCKYLTPSSMHQILSVLDPNDSNALSVNDSESESDEDDEVSDEEESDDDNETVNDKLRMAVQAALGGYQTDEESIDLDDMDDNDAETLDKALADAFRQFKPNRGKVKKQSKHGETLTHFRIRVLDLLEIYLDSGPGMLSCLEIMLPLLQVLEFSIRDDHQKPLLVRVRHCLRKLSNVKKFNSVEGITDTILGDLLSSLLEKGTKNSMLLQDMSNEISDCCVFIIKCAQSDSLPVKTKKRCQGKVIDILIGAINVYFKQRDCLIPYYLFKSVFQLHWEGNRAFAPLLFDFVFNDDIRPFRRNQALDLLKLFYSNRRNDDAYNKFLMSVAEHEKKLCDDVIVMLRQSREIKQVKEKFVSNLFSLLRAMLSHSKPNQTVDWKMLGDKIREFRSHVPLSRDAKVTYNQLCRALQLSDTKKRKVNGFHHEERRRNSVDSVPKRLKMNLNKSANV</sequence>
<feature type="compositionally biased region" description="Acidic residues" evidence="4">
    <location>
        <begin position="368"/>
        <end position="390"/>
    </location>
</feature>
<evidence type="ECO:0000313" key="6">
    <source>
        <dbReference type="Proteomes" id="UP001353858"/>
    </source>
</evidence>
<dbReference type="Proteomes" id="UP001353858">
    <property type="component" value="Unassembled WGS sequence"/>
</dbReference>
<evidence type="ECO:0000256" key="2">
    <source>
        <dbReference type="ARBA" id="ARBA00006809"/>
    </source>
</evidence>
<comment type="caution">
    <text evidence="5">The sequence shown here is derived from an EMBL/GenBank/DDBJ whole genome shotgun (WGS) entry which is preliminary data.</text>
</comment>
<dbReference type="GO" id="GO:0005730">
    <property type="term" value="C:nucleolus"/>
    <property type="evidence" value="ECO:0007669"/>
    <property type="project" value="InterPro"/>
</dbReference>
<dbReference type="InterPro" id="IPR007015">
    <property type="entry name" value="DNA_pol_V/MYBBP1A"/>
</dbReference>
<keyword evidence="3" id="KW-0539">Nucleus</keyword>
<dbReference type="AlphaFoldDB" id="A0AAN7SEP3"/>
<dbReference type="PANTHER" id="PTHR13213">
    <property type="entry name" value="MYB-BINDING PROTEIN 1A FAMILY MEMBER"/>
    <property type="match status" value="1"/>
</dbReference>
<gene>
    <name evidence="5" type="ORF">RN001_010803</name>
</gene>
<evidence type="ECO:0000256" key="4">
    <source>
        <dbReference type="SAM" id="MobiDB-lite"/>
    </source>
</evidence>
<dbReference type="Pfam" id="PF04931">
    <property type="entry name" value="DNA_pol_phi"/>
    <property type="match status" value="1"/>
</dbReference>
<comment type="similarity">
    <text evidence="2">Belongs to the MYBBP1A family.</text>
</comment>